<dbReference type="SUPFAM" id="SSF57196">
    <property type="entry name" value="EGF/Laminin"/>
    <property type="match status" value="1"/>
</dbReference>
<name>A0A0D8XYX7_DICVI</name>
<organism evidence="6 7">
    <name type="scientific">Dictyocaulus viviparus</name>
    <name type="common">Bovine lungworm</name>
    <dbReference type="NCBI Taxonomy" id="29172"/>
    <lineage>
        <taxon>Eukaryota</taxon>
        <taxon>Metazoa</taxon>
        <taxon>Ecdysozoa</taxon>
        <taxon>Nematoda</taxon>
        <taxon>Chromadorea</taxon>
        <taxon>Rhabditida</taxon>
        <taxon>Rhabditina</taxon>
        <taxon>Rhabditomorpha</taxon>
        <taxon>Strongyloidea</taxon>
        <taxon>Metastrongylidae</taxon>
        <taxon>Dictyocaulus</taxon>
    </lineage>
</organism>
<feature type="domain" description="VWFA" evidence="4">
    <location>
        <begin position="150"/>
        <end position="328"/>
    </location>
</feature>
<accession>A0A0D8XYX7</accession>
<dbReference type="InterPro" id="IPR036116">
    <property type="entry name" value="FN3_sf"/>
</dbReference>
<feature type="domain" description="Fibronectin type-III" evidence="5">
    <location>
        <begin position="577"/>
        <end position="674"/>
    </location>
</feature>
<dbReference type="STRING" id="29172.A0A0D8XYX7"/>
<sequence length="871" mass="96212">MRNNYVEILNNCRNLSATQVAVADFRDSFLEAVDLLKTDVGAHLFVIEGGDDASFAQDTEITNAENLIRVSQWHGTDSEILGPIADAICKLAPVVPSQDFTWPTRRTTIPSSVNVRSCNQIDYKVRIIFKFLRYSHDPPPHYKSQTTMADVIIMLDSSENYSLEEFNEMKESVAELVDAGFDLSPDVVRIGFVIYSDKVAVPVALGHYEDKIDLIQQISDTNKMDDGMAIALYGLNAARQQFQLHGRENATRIVIMLTNGRNRGNAAPAAEDLRYTYGVQLFIIAVNADDEGLSTLKRIAGVEYPDRVYTVATAFELDEQTATISKHLCGYTNPDVDFRPTESAFHRTTKRDVVSSGLASHLSNKARLHKFPALCSDGIKRPYQINILIDVTARSSPKDFRLVMDHISMFFQKRFAPDDSMLLLNLMTVNSQKVLDARAGLSVGDIVGDVESAKLGVGIDSLVEMSNDNYIKGSYKIMLVVSADSTSSDSAIPSAEYAAADFNNNIIGLSIRKPSTNLLTNMAGTGTRVIHLDWTSPNELFNSWFAYAICDYVTANTLKVTTKTKTMLTPSAVGLSVPTNVEAIPLSPFAFSVSWTCCTNNKSNYTILYTHDPSIPIAHWPRRSATCRDSFGTVIQNLPTDHDYTVCVAASNAMSNISAIFPGNENCTRVTLNTNTTVPDIYQPVEIAPCNCMCYHGKAVLRPSCDYSIDEYRPLTTLPPATEDECPCKIDAHAGRCPPGYLFTQGRCYDVDECATNNGGCSHGCVNTPGGHYCACPYGMTRDPLDTNTCVNAANSNVNHENSRFDRIAQLLAQYLHANVKQQADVMDTAAVQQHQKINYKATIKSADDKTITFEWASVPAMVRRAFRWLF</sequence>
<gene>
    <name evidence="6" type="ORF">DICVIV_04841</name>
</gene>
<dbReference type="PANTHER" id="PTHR24020">
    <property type="entry name" value="COLLAGEN ALPHA"/>
    <property type="match status" value="1"/>
</dbReference>
<dbReference type="CDD" id="cd00054">
    <property type="entry name" value="EGF_CA"/>
    <property type="match status" value="1"/>
</dbReference>
<dbReference type="InterPro" id="IPR002035">
    <property type="entry name" value="VWF_A"/>
</dbReference>
<dbReference type="CDD" id="cd00063">
    <property type="entry name" value="FN3"/>
    <property type="match status" value="1"/>
</dbReference>
<dbReference type="InterPro" id="IPR013783">
    <property type="entry name" value="Ig-like_fold"/>
</dbReference>
<protein>
    <submittedName>
        <fullName evidence="6">von Willebrand factor type A domain protein</fullName>
    </submittedName>
</protein>
<dbReference type="InterPro" id="IPR001881">
    <property type="entry name" value="EGF-like_Ca-bd_dom"/>
</dbReference>
<dbReference type="InterPro" id="IPR050525">
    <property type="entry name" value="ECM_Assembly_Org"/>
</dbReference>
<dbReference type="Gene3D" id="2.60.40.10">
    <property type="entry name" value="Immunoglobulins"/>
    <property type="match status" value="1"/>
</dbReference>
<dbReference type="PROSITE" id="PS50234">
    <property type="entry name" value="VWFA"/>
    <property type="match status" value="1"/>
</dbReference>
<keyword evidence="2" id="KW-0272">Extracellular matrix</keyword>
<dbReference type="OrthoDB" id="10045365at2759"/>
<dbReference type="AlphaFoldDB" id="A0A0D8XYX7"/>
<reference evidence="6 7" key="1">
    <citation type="submission" date="2013-11" db="EMBL/GenBank/DDBJ databases">
        <title>Draft genome of the bovine lungworm Dictyocaulus viviparus.</title>
        <authorList>
            <person name="Mitreva M."/>
        </authorList>
    </citation>
    <scope>NUCLEOTIDE SEQUENCE [LARGE SCALE GENOMIC DNA]</scope>
    <source>
        <strain evidence="6 7">HannoverDv2000</strain>
    </source>
</reference>
<keyword evidence="7" id="KW-1185">Reference proteome</keyword>
<dbReference type="InterPro" id="IPR003961">
    <property type="entry name" value="FN3_dom"/>
</dbReference>
<evidence type="ECO:0000256" key="2">
    <source>
        <dbReference type="ARBA" id="ARBA00022530"/>
    </source>
</evidence>
<dbReference type="Pfam" id="PF00092">
    <property type="entry name" value="VWA"/>
    <property type="match status" value="1"/>
</dbReference>
<dbReference type="Gene3D" id="2.10.25.10">
    <property type="entry name" value="Laminin"/>
    <property type="match status" value="1"/>
</dbReference>
<evidence type="ECO:0000259" key="4">
    <source>
        <dbReference type="PROSITE" id="PS50234"/>
    </source>
</evidence>
<evidence type="ECO:0000313" key="6">
    <source>
        <dbReference type="EMBL" id="KJH49062.1"/>
    </source>
</evidence>
<dbReference type="CDD" id="cd01450">
    <property type="entry name" value="vWFA_subfamily_ECM"/>
    <property type="match status" value="1"/>
</dbReference>
<dbReference type="GO" id="GO:0005509">
    <property type="term" value="F:calcium ion binding"/>
    <property type="evidence" value="ECO:0007669"/>
    <property type="project" value="InterPro"/>
</dbReference>
<dbReference type="Proteomes" id="UP000053766">
    <property type="component" value="Unassembled WGS sequence"/>
</dbReference>
<dbReference type="InterPro" id="IPR036465">
    <property type="entry name" value="vWFA_dom_sf"/>
</dbReference>
<dbReference type="Pfam" id="PF14670">
    <property type="entry name" value="FXa_inhibition"/>
    <property type="match status" value="1"/>
</dbReference>
<comment type="subcellular location">
    <subcellularLocation>
        <location evidence="1">Secreted</location>
        <location evidence="1">Extracellular space</location>
        <location evidence="1">Extracellular matrix</location>
    </subcellularLocation>
</comment>
<dbReference type="EMBL" id="KN716247">
    <property type="protein sequence ID" value="KJH49062.1"/>
    <property type="molecule type" value="Genomic_DNA"/>
</dbReference>
<keyword evidence="3" id="KW-1015">Disulfide bond</keyword>
<dbReference type="SMART" id="SM00179">
    <property type="entry name" value="EGF_CA"/>
    <property type="match status" value="1"/>
</dbReference>
<dbReference type="Gene3D" id="3.40.50.410">
    <property type="entry name" value="von Willebrand factor, type A domain"/>
    <property type="match status" value="1"/>
</dbReference>
<dbReference type="SUPFAM" id="SSF49265">
    <property type="entry name" value="Fibronectin type III"/>
    <property type="match status" value="1"/>
</dbReference>
<dbReference type="SMART" id="SM00327">
    <property type="entry name" value="VWA"/>
    <property type="match status" value="1"/>
</dbReference>
<keyword evidence="2" id="KW-0964">Secreted</keyword>
<dbReference type="PANTHER" id="PTHR24020:SF84">
    <property type="entry name" value="VWFA DOMAIN-CONTAINING PROTEIN"/>
    <property type="match status" value="1"/>
</dbReference>
<dbReference type="SUPFAM" id="SSF53300">
    <property type="entry name" value="vWA-like"/>
    <property type="match status" value="1"/>
</dbReference>
<proteinExistence type="predicted"/>
<reference evidence="7" key="2">
    <citation type="journal article" date="2016" name="Sci. Rep.">
        <title>Dictyocaulus viviparus genome, variome and transcriptome elucidate lungworm biology and support future intervention.</title>
        <authorList>
            <person name="McNulty S.N."/>
            <person name="Strube C."/>
            <person name="Rosa B.A."/>
            <person name="Martin J.C."/>
            <person name="Tyagi R."/>
            <person name="Choi Y.J."/>
            <person name="Wang Q."/>
            <person name="Hallsworth Pepin K."/>
            <person name="Zhang X."/>
            <person name="Ozersky P."/>
            <person name="Wilson R.K."/>
            <person name="Sternberg P.W."/>
            <person name="Gasser R.B."/>
            <person name="Mitreva M."/>
        </authorList>
    </citation>
    <scope>NUCLEOTIDE SEQUENCE [LARGE SCALE GENOMIC DNA]</scope>
    <source>
        <strain evidence="7">HannoverDv2000</strain>
    </source>
</reference>
<evidence type="ECO:0000259" key="5">
    <source>
        <dbReference type="PROSITE" id="PS50853"/>
    </source>
</evidence>
<evidence type="ECO:0000313" key="7">
    <source>
        <dbReference type="Proteomes" id="UP000053766"/>
    </source>
</evidence>
<evidence type="ECO:0000256" key="3">
    <source>
        <dbReference type="ARBA" id="ARBA00023157"/>
    </source>
</evidence>
<evidence type="ECO:0000256" key="1">
    <source>
        <dbReference type="ARBA" id="ARBA00004498"/>
    </source>
</evidence>
<dbReference type="PROSITE" id="PS50853">
    <property type="entry name" value="FN3"/>
    <property type="match status" value="1"/>
</dbReference>